<protein>
    <submittedName>
        <fullName evidence="2">Uncharacterized protein</fullName>
    </submittedName>
</protein>
<evidence type="ECO:0000313" key="2">
    <source>
        <dbReference type="EMBL" id="JAC62560.1"/>
    </source>
</evidence>
<feature type="non-terminal residue" evidence="2">
    <location>
        <position position="1"/>
    </location>
</feature>
<name>A0A061QVT9_9CHLO</name>
<proteinExistence type="predicted"/>
<accession>A0A061QVT9</accession>
<reference evidence="2" key="1">
    <citation type="submission" date="2014-05" db="EMBL/GenBank/DDBJ databases">
        <title>The transcriptome of the halophilic microalga Tetraselmis sp. GSL018 isolated from the Great Salt Lake, Utah.</title>
        <authorList>
            <person name="Jinkerson R.E."/>
            <person name="D'Adamo S."/>
            <person name="Posewitz M.C."/>
        </authorList>
    </citation>
    <scope>NUCLEOTIDE SEQUENCE</scope>
    <source>
        <strain evidence="2">GSL018</strain>
    </source>
</reference>
<feature type="compositionally biased region" description="Polar residues" evidence="1">
    <location>
        <begin position="1"/>
        <end position="18"/>
    </location>
</feature>
<dbReference type="AlphaFoldDB" id="A0A061QVT9"/>
<feature type="region of interest" description="Disordered" evidence="1">
    <location>
        <begin position="1"/>
        <end position="22"/>
    </location>
</feature>
<organism evidence="2">
    <name type="scientific">Tetraselmis sp. GSL018</name>
    <dbReference type="NCBI Taxonomy" id="582737"/>
    <lineage>
        <taxon>Eukaryota</taxon>
        <taxon>Viridiplantae</taxon>
        <taxon>Chlorophyta</taxon>
        <taxon>core chlorophytes</taxon>
        <taxon>Chlorodendrophyceae</taxon>
        <taxon>Chlorodendrales</taxon>
        <taxon>Chlorodendraceae</taxon>
        <taxon>Tetraselmis</taxon>
    </lineage>
</organism>
<evidence type="ECO:0000256" key="1">
    <source>
        <dbReference type="SAM" id="MobiDB-lite"/>
    </source>
</evidence>
<sequence length="45" mass="4734">KGQTSAATRQAAPSQLKMSRSFHRIGTAKSVASSSGSVLQRSKLM</sequence>
<gene>
    <name evidence="2" type="ORF">TSPGSL018_23037</name>
</gene>
<dbReference type="EMBL" id="GBEZ01024432">
    <property type="protein sequence ID" value="JAC62560.1"/>
    <property type="molecule type" value="Transcribed_RNA"/>
</dbReference>